<evidence type="ECO:0000256" key="5">
    <source>
        <dbReference type="ARBA" id="ARBA00023125"/>
    </source>
</evidence>
<keyword evidence="3" id="KW-0677">Repeat</keyword>
<keyword evidence="10" id="KW-1185">Reference proteome</keyword>
<name>A0A3G9J3V5_9ACTN</name>
<dbReference type="InterPro" id="IPR020603">
    <property type="entry name" value="MraZ_dom"/>
</dbReference>
<evidence type="ECO:0000256" key="3">
    <source>
        <dbReference type="ARBA" id="ARBA00022737"/>
    </source>
</evidence>
<dbReference type="PROSITE" id="PS51740">
    <property type="entry name" value="SPOVT_ABRB"/>
    <property type="match status" value="2"/>
</dbReference>
<protein>
    <recommendedName>
        <fullName evidence="1 7">Transcriptional regulator MraZ</fullName>
    </recommendedName>
</protein>
<dbReference type="Gene3D" id="3.40.1550.20">
    <property type="entry name" value="Transcriptional regulator MraZ domain"/>
    <property type="match status" value="1"/>
</dbReference>
<evidence type="ECO:0000256" key="6">
    <source>
        <dbReference type="ARBA" id="ARBA00023163"/>
    </source>
</evidence>
<dbReference type="InterPro" id="IPR035644">
    <property type="entry name" value="MraZ_C"/>
</dbReference>
<dbReference type="GO" id="GO:0005737">
    <property type="term" value="C:cytoplasm"/>
    <property type="evidence" value="ECO:0007669"/>
    <property type="project" value="UniProtKB-UniRule"/>
</dbReference>
<dbReference type="CDD" id="cd16321">
    <property type="entry name" value="MraZ_C"/>
    <property type="match status" value="1"/>
</dbReference>
<dbReference type="InterPro" id="IPR035642">
    <property type="entry name" value="MraZ_N"/>
</dbReference>
<evidence type="ECO:0000313" key="9">
    <source>
        <dbReference type="EMBL" id="BBH18318.1"/>
    </source>
</evidence>
<dbReference type="KEGG" id="nbe:Back2_26050"/>
<dbReference type="InterPro" id="IPR037914">
    <property type="entry name" value="SpoVT-AbrB_sf"/>
</dbReference>
<dbReference type="RefSeq" id="WP_125569636.1">
    <property type="nucleotide sequence ID" value="NZ_AP019307.1"/>
</dbReference>
<dbReference type="AlphaFoldDB" id="A0A3G9J3V5"/>
<feature type="domain" description="SpoVT-AbrB" evidence="8">
    <location>
        <begin position="14"/>
        <end position="56"/>
    </location>
</feature>
<evidence type="ECO:0000256" key="2">
    <source>
        <dbReference type="ARBA" id="ARBA00022490"/>
    </source>
</evidence>
<dbReference type="GO" id="GO:0003700">
    <property type="term" value="F:DNA-binding transcription factor activity"/>
    <property type="evidence" value="ECO:0007669"/>
    <property type="project" value="UniProtKB-UniRule"/>
</dbReference>
<organism evidence="9 10">
    <name type="scientific">Nocardioides baekrokdamisoli</name>
    <dbReference type="NCBI Taxonomy" id="1804624"/>
    <lineage>
        <taxon>Bacteria</taxon>
        <taxon>Bacillati</taxon>
        <taxon>Actinomycetota</taxon>
        <taxon>Actinomycetes</taxon>
        <taxon>Propionibacteriales</taxon>
        <taxon>Nocardioidaceae</taxon>
        <taxon>Nocardioides</taxon>
    </lineage>
</organism>
<dbReference type="CDD" id="cd16320">
    <property type="entry name" value="MraZ_N"/>
    <property type="match status" value="1"/>
</dbReference>
<dbReference type="InterPro" id="IPR007159">
    <property type="entry name" value="SpoVT-AbrB_dom"/>
</dbReference>
<evidence type="ECO:0000256" key="7">
    <source>
        <dbReference type="HAMAP-Rule" id="MF_01008"/>
    </source>
</evidence>
<dbReference type="SUPFAM" id="SSF89447">
    <property type="entry name" value="AbrB/MazE/MraZ-like"/>
    <property type="match status" value="1"/>
</dbReference>
<dbReference type="Proteomes" id="UP000271573">
    <property type="component" value="Chromosome"/>
</dbReference>
<comment type="subunit">
    <text evidence="7">Forms oligomers.</text>
</comment>
<evidence type="ECO:0000256" key="1">
    <source>
        <dbReference type="ARBA" id="ARBA00013860"/>
    </source>
</evidence>
<comment type="similarity">
    <text evidence="7">Belongs to the MraZ family.</text>
</comment>
<feature type="domain" description="SpoVT-AbrB" evidence="8">
    <location>
        <begin position="85"/>
        <end position="128"/>
    </location>
</feature>
<dbReference type="EMBL" id="AP019307">
    <property type="protein sequence ID" value="BBH18318.1"/>
    <property type="molecule type" value="Genomic_DNA"/>
</dbReference>
<dbReference type="GO" id="GO:2000143">
    <property type="term" value="P:negative regulation of DNA-templated transcription initiation"/>
    <property type="evidence" value="ECO:0007669"/>
    <property type="project" value="TreeGrafter"/>
</dbReference>
<keyword evidence="6 7" id="KW-0804">Transcription</keyword>
<comment type="subcellular location">
    <subcellularLocation>
        <location evidence="7">Cytoplasm</location>
        <location evidence="7">Nucleoid</location>
    </subcellularLocation>
</comment>
<proteinExistence type="inferred from homology"/>
<keyword evidence="4 7" id="KW-0805">Transcription regulation</keyword>
<sequence>MENHTLAPALFLGTYTPRLDEKGRLFLPAKFRDRLATGVVVTRGQEKCLVVWPQDVFAAEAARVMSTPMGLRGSRDISRTFFSGAEPGTPDKQGRIVVPPLLRAYAGLTKDVAVIGVGDRVEIWDQAKWLEYDAEAAEKYAELDDAGV</sequence>
<keyword evidence="5 7" id="KW-0238">DNA-binding</keyword>
<dbReference type="Pfam" id="PF02381">
    <property type="entry name" value="MraZ"/>
    <property type="match status" value="2"/>
</dbReference>
<dbReference type="GO" id="GO:0000976">
    <property type="term" value="F:transcription cis-regulatory region binding"/>
    <property type="evidence" value="ECO:0007669"/>
    <property type="project" value="TreeGrafter"/>
</dbReference>
<dbReference type="OrthoDB" id="9807753at2"/>
<dbReference type="PANTHER" id="PTHR34701">
    <property type="entry name" value="TRANSCRIPTIONAL REGULATOR MRAZ"/>
    <property type="match status" value="1"/>
</dbReference>
<dbReference type="InterPro" id="IPR038619">
    <property type="entry name" value="MraZ_sf"/>
</dbReference>
<evidence type="ECO:0000259" key="8">
    <source>
        <dbReference type="PROSITE" id="PS51740"/>
    </source>
</evidence>
<accession>A0A3G9J3V5</accession>
<dbReference type="InterPro" id="IPR003444">
    <property type="entry name" value="MraZ"/>
</dbReference>
<gene>
    <name evidence="9" type="primary">mraW</name>
    <name evidence="7" type="synonym">mraZ</name>
    <name evidence="9" type="ORF">Back2_26050</name>
</gene>
<keyword evidence="2 7" id="KW-0963">Cytoplasm</keyword>
<dbReference type="PANTHER" id="PTHR34701:SF1">
    <property type="entry name" value="TRANSCRIPTIONAL REGULATOR MRAZ"/>
    <property type="match status" value="1"/>
</dbReference>
<evidence type="ECO:0000256" key="4">
    <source>
        <dbReference type="ARBA" id="ARBA00023015"/>
    </source>
</evidence>
<dbReference type="HAMAP" id="MF_01008">
    <property type="entry name" value="MraZ"/>
    <property type="match status" value="1"/>
</dbReference>
<reference evidence="9 10" key="1">
    <citation type="submission" date="2018-11" db="EMBL/GenBank/DDBJ databases">
        <title>Complete genome sequence of Nocardioides baekrokdamisoli strain KCTC 39748.</title>
        <authorList>
            <person name="Kang S.W."/>
            <person name="Lee K.C."/>
            <person name="Kim K.K."/>
            <person name="Kim J.S."/>
            <person name="Kim D.S."/>
            <person name="Ko S.H."/>
            <person name="Yang S.H."/>
            <person name="Shin Y.K."/>
            <person name="Lee J.S."/>
        </authorList>
    </citation>
    <scope>NUCLEOTIDE SEQUENCE [LARGE SCALE GENOMIC DNA]</scope>
    <source>
        <strain evidence="9 10">KCTC 39748</strain>
    </source>
</reference>
<dbReference type="NCBIfam" id="TIGR00242">
    <property type="entry name" value="division/cell wall cluster transcriptional repressor MraZ"/>
    <property type="match status" value="1"/>
</dbReference>
<evidence type="ECO:0000313" key="10">
    <source>
        <dbReference type="Proteomes" id="UP000271573"/>
    </source>
</evidence>
<dbReference type="GO" id="GO:0009295">
    <property type="term" value="C:nucleoid"/>
    <property type="evidence" value="ECO:0007669"/>
    <property type="project" value="UniProtKB-SubCell"/>
</dbReference>